<dbReference type="Proteomes" id="UP001233999">
    <property type="component" value="Unassembled WGS sequence"/>
</dbReference>
<accession>A0AAD8AB13</accession>
<comment type="caution">
    <text evidence="1">The sequence shown here is derived from an EMBL/GenBank/DDBJ whole genome shotgun (WGS) entry which is preliminary data.</text>
</comment>
<name>A0AAD8AB13_DIPPU</name>
<reference evidence="1" key="1">
    <citation type="journal article" date="2023" name="IScience">
        <title>Live-bearing cockroach genome reveals convergent evolutionary mechanisms linked to viviparity in insects and beyond.</title>
        <authorList>
            <person name="Fouks B."/>
            <person name="Harrison M.C."/>
            <person name="Mikhailova A.A."/>
            <person name="Marchal E."/>
            <person name="English S."/>
            <person name="Carruthers M."/>
            <person name="Jennings E.C."/>
            <person name="Chiamaka E.L."/>
            <person name="Frigard R.A."/>
            <person name="Pippel M."/>
            <person name="Attardo G.M."/>
            <person name="Benoit J.B."/>
            <person name="Bornberg-Bauer E."/>
            <person name="Tobe S.S."/>
        </authorList>
    </citation>
    <scope>NUCLEOTIDE SEQUENCE</scope>
    <source>
        <strain evidence="1">Stay&amp;Tobe</strain>
    </source>
</reference>
<keyword evidence="2" id="KW-1185">Reference proteome</keyword>
<proteinExistence type="predicted"/>
<sequence length="69" mass="8186">LMIGAREKLIECITLPLCYTLNRFFREKFFCCASFKIELHTLFNNSGRDEVGCFRTLMIVQFHSLFSER</sequence>
<organism evidence="1 2">
    <name type="scientific">Diploptera punctata</name>
    <name type="common">Pacific beetle cockroach</name>
    <dbReference type="NCBI Taxonomy" id="6984"/>
    <lineage>
        <taxon>Eukaryota</taxon>
        <taxon>Metazoa</taxon>
        <taxon>Ecdysozoa</taxon>
        <taxon>Arthropoda</taxon>
        <taxon>Hexapoda</taxon>
        <taxon>Insecta</taxon>
        <taxon>Pterygota</taxon>
        <taxon>Neoptera</taxon>
        <taxon>Polyneoptera</taxon>
        <taxon>Dictyoptera</taxon>
        <taxon>Blattodea</taxon>
        <taxon>Blaberoidea</taxon>
        <taxon>Blaberidae</taxon>
        <taxon>Diplopterinae</taxon>
        <taxon>Diploptera</taxon>
    </lineage>
</organism>
<gene>
    <name evidence="1" type="ORF">L9F63_013699</name>
</gene>
<protein>
    <submittedName>
        <fullName evidence="1">Uncharacterized protein</fullName>
    </submittedName>
</protein>
<dbReference type="AlphaFoldDB" id="A0AAD8AB13"/>
<feature type="non-terminal residue" evidence="1">
    <location>
        <position position="69"/>
    </location>
</feature>
<evidence type="ECO:0000313" key="2">
    <source>
        <dbReference type="Proteomes" id="UP001233999"/>
    </source>
</evidence>
<reference evidence="1" key="2">
    <citation type="submission" date="2023-05" db="EMBL/GenBank/DDBJ databases">
        <authorList>
            <person name="Fouks B."/>
        </authorList>
    </citation>
    <scope>NUCLEOTIDE SEQUENCE</scope>
    <source>
        <strain evidence="1">Stay&amp;Tobe</strain>
        <tissue evidence="1">Testes</tissue>
    </source>
</reference>
<dbReference type="EMBL" id="JASPKZ010002700">
    <property type="protein sequence ID" value="KAJ9594977.1"/>
    <property type="molecule type" value="Genomic_DNA"/>
</dbReference>
<feature type="non-terminal residue" evidence="1">
    <location>
        <position position="1"/>
    </location>
</feature>
<evidence type="ECO:0000313" key="1">
    <source>
        <dbReference type="EMBL" id="KAJ9594977.1"/>
    </source>
</evidence>